<evidence type="ECO:0000256" key="2">
    <source>
        <dbReference type="ARBA" id="ARBA00008816"/>
    </source>
</evidence>
<dbReference type="InterPro" id="IPR043216">
    <property type="entry name" value="PAP-like"/>
</dbReference>
<comment type="caution">
    <text evidence="8">The sequence shown here is derived from an EMBL/GenBank/DDBJ whole genome shotgun (WGS) entry which is preliminary data.</text>
</comment>
<comment type="similarity">
    <text evidence="2">Belongs to the PA-phosphatase related phosphoesterase family.</text>
</comment>
<dbReference type="STRING" id="1805483.A0A177ECU0"/>
<proteinExistence type="inferred from homology"/>
<evidence type="ECO:0000256" key="6">
    <source>
        <dbReference type="SAM" id="Phobius"/>
    </source>
</evidence>
<keyword evidence="4 6" id="KW-1133">Transmembrane helix</keyword>
<dbReference type="Pfam" id="PF01569">
    <property type="entry name" value="PAP2"/>
    <property type="match status" value="1"/>
</dbReference>
<dbReference type="AlphaFoldDB" id="A0A177ECU0"/>
<keyword evidence="3 6" id="KW-0812">Transmembrane</keyword>
<feature type="transmembrane region" description="Helical" evidence="6">
    <location>
        <begin position="164"/>
        <end position="185"/>
    </location>
</feature>
<evidence type="ECO:0000313" key="9">
    <source>
        <dbReference type="Proteomes" id="UP000185944"/>
    </source>
</evidence>
<dbReference type="GO" id="GO:0008195">
    <property type="term" value="F:phosphatidate phosphatase activity"/>
    <property type="evidence" value="ECO:0007669"/>
    <property type="project" value="TreeGrafter"/>
</dbReference>
<dbReference type="InterPro" id="IPR036938">
    <property type="entry name" value="PAP2/HPO_sf"/>
</dbReference>
<feature type="transmembrane region" description="Helical" evidence="6">
    <location>
        <begin position="134"/>
        <end position="152"/>
    </location>
</feature>
<name>A0A177ECU0_9MICR</name>
<organism evidence="8 9">
    <name type="scientific">Nematocida displodere</name>
    <dbReference type="NCBI Taxonomy" id="1805483"/>
    <lineage>
        <taxon>Eukaryota</taxon>
        <taxon>Fungi</taxon>
        <taxon>Fungi incertae sedis</taxon>
        <taxon>Microsporidia</taxon>
        <taxon>Nematocida</taxon>
    </lineage>
</organism>
<evidence type="ECO:0000259" key="7">
    <source>
        <dbReference type="SMART" id="SM00014"/>
    </source>
</evidence>
<dbReference type="SUPFAM" id="SSF48317">
    <property type="entry name" value="Acid phosphatase/Vanadium-dependent haloperoxidase"/>
    <property type="match status" value="1"/>
</dbReference>
<evidence type="ECO:0000256" key="4">
    <source>
        <dbReference type="ARBA" id="ARBA00022989"/>
    </source>
</evidence>
<feature type="transmembrane region" description="Helical" evidence="6">
    <location>
        <begin position="82"/>
        <end position="102"/>
    </location>
</feature>
<dbReference type="GO" id="GO:0006644">
    <property type="term" value="P:phospholipid metabolic process"/>
    <property type="evidence" value="ECO:0007669"/>
    <property type="project" value="InterPro"/>
</dbReference>
<dbReference type="OrthoDB" id="8907274at2759"/>
<evidence type="ECO:0000256" key="3">
    <source>
        <dbReference type="ARBA" id="ARBA00022692"/>
    </source>
</evidence>
<keyword evidence="9" id="KW-1185">Reference proteome</keyword>
<dbReference type="InterPro" id="IPR000326">
    <property type="entry name" value="PAP2/HPO"/>
</dbReference>
<keyword evidence="5 6" id="KW-0472">Membrane</keyword>
<feature type="domain" description="Phosphatidic acid phosphatase type 2/haloperoxidase" evidence="7">
    <location>
        <begin position="81"/>
        <end position="209"/>
    </location>
</feature>
<dbReference type="Proteomes" id="UP000185944">
    <property type="component" value="Unassembled WGS sequence"/>
</dbReference>
<dbReference type="RefSeq" id="XP_067544020.1">
    <property type="nucleotide sequence ID" value="XM_067688832.1"/>
</dbReference>
<sequence>MLRRLTAALFTLSLSAISLFMRDVKPLGYFTIKSIMGGGAYATKEYVTFPALLWVCLLGSPVIIVGLGLIEKRKKQLLDRLLLFYLATALAHAVVDVLKFVVSKERPDYLDRCGRFKSGHKFDDGKRSFPSGHSALGAGTAVFLGCASFSALKRAGSLVKRSLVIYVGIIIPCLLAVFVCVSRVLDNRHDVVDVSAGALLGAVVSSGVYIKGGKGLRGFGQV</sequence>
<dbReference type="VEuPathDB" id="MicrosporidiaDB:NEDG_01414"/>
<evidence type="ECO:0000256" key="5">
    <source>
        <dbReference type="ARBA" id="ARBA00023136"/>
    </source>
</evidence>
<dbReference type="PANTHER" id="PTHR10165">
    <property type="entry name" value="LIPID PHOSPHATE PHOSPHATASE"/>
    <property type="match status" value="1"/>
</dbReference>
<dbReference type="PANTHER" id="PTHR10165:SF35">
    <property type="entry name" value="RE23632P"/>
    <property type="match status" value="1"/>
</dbReference>
<protein>
    <recommendedName>
        <fullName evidence="7">Phosphatidic acid phosphatase type 2/haloperoxidase domain-containing protein</fullName>
    </recommendedName>
</protein>
<evidence type="ECO:0000256" key="1">
    <source>
        <dbReference type="ARBA" id="ARBA00004141"/>
    </source>
</evidence>
<gene>
    <name evidence="8" type="ORF">NEDG_01414</name>
</gene>
<dbReference type="Gene3D" id="1.20.144.10">
    <property type="entry name" value="Phosphatidic acid phosphatase type 2/haloperoxidase"/>
    <property type="match status" value="1"/>
</dbReference>
<accession>A0A177ECU0</accession>
<evidence type="ECO:0000313" key="8">
    <source>
        <dbReference type="EMBL" id="OAG29341.1"/>
    </source>
</evidence>
<dbReference type="GO" id="GO:0046839">
    <property type="term" value="P:phospholipid dephosphorylation"/>
    <property type="evidence" value="ECO:0007669"/>
    <property type="project" value="TreeGrafter"/>
</dbReference>
<dbReference type="GO" id="GO:0016020">
    <property type="term" value="C:membrane"/>
    <property type="evidence" value="ECO:0007669"/>
    <property type="project" value="UniProtKB-SubCell"/>
</dbReference>
<reference evidence="8 9" key="1">
    <citation type="submission" date="2016-02" db="EMBL/GenBank/DDBJ databases">
        <title>Discovery of a natural microsporidian pathogen with a broad tissue tropism in Caenorhabditis elegans.</title>
        <authorList>
            <person name="Luallen R.J."/>
            <person name="Reinke A.W."/>
            <person name="Tong L."/>
            <person name="Botts M.R."/>
            <person name="Felix M.-A."/>
            <person name="Troemel E.R."/>
        </authorList>
    </citation>
    <scope>NUCLEOTIDE SEQUENCE [LARGE SCALE GENOMIC DNA]</scope>
    <source>
        <strain evidence="8 9">JUm2807</strain>
    </source>
</reference>
<feature type="transmembrane region" description="Helical" evidence="6">
    <location>
        <begin position="46"/>
        <end position="70"/>
    </location>
</feature>
<dbReference type="EMBL" id="LTDL01000041">
    <property type="protein sequence ID" value="OAG29341.1"/>
    <property type="molecule type" value="Genomic_DNA"/>
</dbReference>
<dbReference type="SMART" id="SM00014">
    <property type="entry name" value="acidPPc"/>
    <property type="match status" value="1"/>
</dbReference>
<comment type="subcellular location">
    <subcellularLocation>
        <location evidence="1">Membrane</location>
        <topology evidence="1">Multi-pass membrane protein</topology>
    </subcellularLocation>
</comment>
<dbReference type="GeneID" id="93647764"/>